<dbReference type="SUPFAM" id="SSF53448">
    <property type="entry name" value="Nucleotide-diphospho-sugar transferases"/>
    <property type="match status" value="1"/>
</dbReference>
<dbReference type="RefSeq" id="WP_014977516.1">
    <property type="nucleotide sequence ID" value="NC_018678.1"/>
</dbReference>
<evidence type="ECO:0000256" key="3">
    <source>
        <dbReference type="ARBA" id="ARBA00022679"/>
    </source>
</evidence>
<dbReference type="AlphaFoldDB" id="A0AB33A2X2"/>
<dbReference type="SUPFAM" id="SSF53756">
    <property type="entry name" value="UDP-Glycosyltransferase/glycogen phosphorylase"/>
    <property type="match status" value="1"/>
</dbReference>
<dbReference type="GO" id="GO:0016757">
    <property type="term" value="F:glycosyltransferase activity"/>
    <property type="evidence" value="ECO:0007669"/>
    <property type="project" value="UniProtKB-KW"/>
</dbReference>
<keyword evidence="3" id="KW-0808">Transferase</keyword>
<proteinExistence type="inferred from homology"/>
<dbReference type="PANTHER" id="PTHR43179:SF12">
    <property type="entry name" value="GALACTOFURANOSYLTRANSFERASE GLFT2"/>
    <property type="match status" value="1"/>
</dbReference>
<organism evidence="5 6">
    <name type="scientific">Alteromonas macleodii (strain English Channel 673)</name>
    <dbReference type="NCBI Taxonomy" id="1004788"/>
    <lineage>
        <taxon>Bacteria</taxon>
        <taxon>Pseudomonadati</taxon>
        <taxon>Pseudomonadota</taxon>
        <taxon>Gammaproteobacteria</taxon>
        <taxon>Alteromonadales</taxon>
        <taxon>Alteromonadaceae</taxon>
        <taxon>Alteromonas/Salinimonas group</taxon>
        <taxon>Alteromonas</taxon>
    </lineage>
</organism>
<accession>A0AB33A2X2</accession>
<dbReference type="InterPro" id="IPR001173">
    <property type="entry name" value="Glyco_trans_2-like"/>
</dbReference>
<dbReference type="Gene3D" id="3.40.50.2000">
    <property type="entry name" value="Glycogen Phosphorylase B"/>
    <property type="match status" value="2"/>
</dbReference>
<gene>
    <name evidence="5" type="ordered locus">AMEC673_16860</name>
</gene>
<dbReference type="PANTHER" id="PTHR43179">
    <property type="entry name" value="RHAMNOSYLTRANSFERASE WBBL"/>
    <property type="match status" value="1"/>
</dbReference>
<evidence type="ECO:0000313" key="5">
    <source>
        <dbReference type="EMBL" id="AFT76054.1"/>
    </source>
</evidence>
<dbReference type="EMBL" id="CP003844">
    <property type="protein sequence ID" value="AFT76054.1"/>
    <property type="molecule type" value="Genomic_DNA"/>
</dbReference>
<dbReference type="Proteomes" id="UP000006296">
    <property type="component" value="Chromosome"/>
</dbReference>
<dbReference type="KEGG" id="amg:AMEC673_16860"/>
<dbReference type="Pfam" id="PF00535">
    <property type="entry name" value="Glycos_transf_2"/>
    <property type="match status" value="1"/>
</dbReference>
<keyword evidence="2" id="KW-0328">Glycosyltransferase</keyword>
<dbReference type="InterPro" id="IPR029044">
    <property type="entry name" value="Nucleotide-diphossugar_trans"/>
</dbReference>
<reference evidence="6" key="1">
    <citation type="journal article" date="2012" name="Sci. Rep.">
        <title>Genomes of surface isolates of Alteromonas macleodii: the life of a widespread marine opportunistic copiotroph.</title>
        <authorList>
            <person name="Lopez-Perez M."/>
            <person name="Gonzaga A."/>
            <person name="Martin-Cuadrado A.B."/>
            <person name="Onyshchenko O."/>
            <person name="Ghavidel A."/>
            <person name="Ghai R."/>
            <person name="Rodriguez-Valera F."/>
        </authorList>
    </citation>
    <scope>NUCLEOTIDE SEQUENCE [LARGE SCALE GENOMIC DNA]</scope>
    <source>
        <strain evidence="6">English Channel 673</strain>
    </source>
</reference>
<protein>
    <submittedName>
        <fullName evidence="5">Glycosyltransferase</fullName>
    </submittedName>
</protein>
<sequence>MKALKKKLASIYRRLITEPKLLSALEREKLLDQEWYLNENPDVAAAKLCPKLHFIRFGILEGRLPNRDFDAKKVTEHLKNTSPELFHLLKKNISAFPTSFGNVTLSDNSDFSIYERLEYPKVDVVRAINERYLNVHVSIIVPVYNAFLETRKCLDSVLRAETQNVSVFVINDASSEEGFEALACEYRSDKFIFLENTQNLGFSGTINKGISYARNRCSDSDVLILNSDTIVSRWWLKELKLVAMSSREIGTVTAVSNAAGPFSVHTFSSEPSWNEVNVVADALREKAPLVSPPLPTGHGFCMYIKGELIDDIGVLDRDSFPKGYGEENDFCMRAVKKGWKNTLAARSFVYHKQNASFKEQKAKLISTGREKVDSLHPEYSKLLNRTFDSNAYKSFISYLDSVTQLNATTSQPLPKILYVISTETGGTPQTNLDLMKKVSEKYECYLLVSNSKTVKLFVLQESNLKLIQLHELHEKIHPSTHVSAEYDAVVSNWIGVLNISLLHIRHIGWHSFGLIEYSHNFGTPIVFSFHDFYTVCPTVKLLDGDKQYCGGVCSKTSNPCIPELWPVKQLSNLNDFEVYIWQRRFRKYLSYISSFVTTSESTKEVLSNVYPMISSETFHVIPHGRDFIEFTQLAKYPEKKNKFRLVCPGNINVAKGLASINELAEVASDILEIHIVGKVSNEVQLSPKLILHGEYERDQFKDIIVNIEPSFGGVFSIWPETWCHTVTELLSCGVPFFTFGMGAIEERVRKGGFGWILSSNKPIDLASKLSDTSFITDWEDKMLNVLKWQNGEGLTLSSHNMASQYLNIYKNLI</sequence>
<evidence type="ECO:0000313" key="6">
    <source>
        <dbReference type="Proteomes" id="UP000006296"/>
    </source>
</evidence>
<feature type="domain" description="Glycosyltransferase 2-like" evidence="4">
    <location>
        <begin position="138"/>
        <end position="240"/>
    </location>
</feature>
<evidence type="ECO:0000259" key="4">
    <source>
        <dbReference type="Pfam" id="PF00535"/>
    </source>
</evidence>
<dbReference type="Gene3D" id="3.90.550.10">
    <property type="entry name" value="Spore Coat Polysaccharide Biosynthesis Protein SpsA, Chain A"/>
    <property type="match status" value="1"/>
</dbReference>
<comment type="similarity">
    <text evidence="1">Belongs to the glycosyltransferase 2 family.</text>
</comment>
<name>A0AB33A2X2_ALTME</name>
<evidence type="ECO:0000256" key="1">
    <source>
        <dbReference type="ARBA" id="ARBA00006739"/>
    </source>
</evidence>
<evidence type="ECO:0000256" key="2">
    <source>
        <dbReference type="ARBA" id="ARBA00022676"/>
    </source>
</evidence>